<dbReference type="GO" id="GO:0008270">
    <property type="term" value="F:zinc ion binding"/>
    <property type="evidence" value="ECO:0007669"/>
    <property type="project" value="UniProtKB-KW"/>
</dbReference>
<gene>
    <name evidence="4" type="ORF">Fmac_032765</name>
</gene>
<accession>A0ABD1L5V7</accession>
<dbReference type="InterPro" id="IPR036875">
    <property type="entry name" value="Znf_CCHC_sf"/>
</dbReference>
<dbReference type="Gene3D" id="4.10.60.10">
    <property type="entry name" value="Zinc finger, CCHC-type"/>
    <property type="match status" value="1"/>
</dbReference>
<dbReference type="Pfam" id="PF00098">
    <property type="entry name" value="zf-CCHC"/>
    <property type="match status" value="1"/>
</dbReference>
<evidence type="ECO:0000313" key="4">
    <source>
        <dbReference type="EMBL" id="KAL2318889.1"/>
    </source>
</evidence>
<protein>
    <recommendedName>
        <fullName evidence="3">CCHC-type domain-containing protein</fullName>
    </recommendedName>
</protein>
<dbReference type="AlphaFoldDB" id="A0ABD1L5V7"/>
<keyword evidence="5" id="KW-1185">Reference proteome</keyword>
<keyword evidence="1" id="KW-0862">Zinc</keyword>
<evidence type="ECO:0000313" key="5">
    <source>
        <dbReference type="Proteomes" id="UP001603857"/>
    </source>
</evidence>
<dbReference type="EMBL" id="JBGMDY010000011">
    <property type="protein sequence ID" value="KAL2318889.1"/>
    <property type="molecule type" value="Genomic_DNA"/>
</dbReference>
<dbReference type="PROSITE" id="PS50158">
    <property type="entry name" value="ZF_CCHC"/>
    <property type="match status" value="1"/>
</dbReference>
<dbReference type="InterPro" id="IPR001878">
    <property type="entry name" value="Znf_CCHC"/>
</dbReference>
<dbReference type="Proteomes" id="UP001603857">
    <property type="component" value="Unassembled WGS sequence"/>
</dbReference>
<name>A0ABD1L5V7_9FABA</name>
<feature type="region of interest" description="Disordered" evidence="2">
    <location>
        <begin position="1"/>
        <end position="30"/>
    </location>
</feature>
<feature type="domain" description="CCHC-type" evidence="3">
    <location>
        <begin position="37"/>
        <end position="52"/>
    </location>
</feature>
<dbReference type="SMART" id="SM00343">
    <property type="entry name" value="ZnF_C2HC"/>
    <property type="match status" value="1"/>
</dbReference>
<comment type="caution">
    <text evidence="4">The sequence shown here is derived from an EMBL/GenBank/DDBJ whole genome shotgun (WGS) entry which is preliminary data.</text>
</comment>
<sequence length="95" mass="11500">MVMKFKKFMRKNNNKKRQNFSRKNFKKNENSSTKFTCYECGKFGHIKSECPNLKKNFSDQRRSYQEGKKKDIFKKKRAYISWDENDCSTTSESEE</sequence>
<organism evidence="4 5">
    <name type="scientific">Flemingia macrophylla</name>
    <dbReference type="NCBI Taxonomy" id="520843"/>
    <lineage>
        <taxon>Eukaryota</taxon>
        <taxon>Viridiplantae</taxon>
        <taxon>Streptophyta</taxon>
        <taxon>Embryophyta</taxon>
        <taxon>Tracheophyta</taxon>
        <taxon>Spermatophyta</taxon>
        <taxon>Magnoliopsida</taxon>
        <taxon>eudicotyledons</taxon>
        <taxon>Gunneridae</taxon>
        <taxon>Pentapetalae</taxon>
        <taxon>rosids</taxon>
        <taxon>fabids</taxon>
        <taxon>Fabales</taxon>
        <taxon>Fabaceae</taxon>
        <taxon>Papilionoideae</taxon>
        <taxon>50 kb inversion clade</taxon>
        <taxon>NPAAA clade</taxon>
        <taxon>indigoferoid/millettioid clade</taxon>
        <taxon>Phaseoleae</taxon>
        <taxon>Flemingia</taxon>
    </lineage>
</organism>
<reference evidence="4 5" key="1">
    <citation type="submission" date="2024-08" db="EMBL/GenBank/DDBJ databases">
        <title>Insights into the chromosomal genome structure of Flemingia macrophylla.</title>
        <authorList>
            <person name="Ding Y."/>
            <person name="Zhao Y."/>
            <person name="Bi W."/>
            <person name="Wu M."/>
            <person name="Zhao G."/>
            <person name="Gong Y."/>
            <person name="Li W."/>
            <person name="Zhang P."/>
        </authorList>
    </citation>
    <scope>NUCLEOTIDE SEQUENCE [LARGE SCALE GENOMIC DNA]</scope>
    <source>
        <strain evidence="4">DYQJB</strain>
        <tissue evidence="4">Leaf</tissue>
    </source>
</reference>
<evidence type="ECO:0000259" key="3">
    <source>
        <dbReference type="PROSITE" id="PS50158"/>
    </source>
</evidence>
<keyword evidence="1" id="KW-0479">Metal-binding</keyword>
<evidence type="ECO:0000256" key="1">
    <source>
        <dbReference type="PROSITE-ProRule" id="PRU00047"/>
    </source>
</evidence>
<evidence type="ECO:0000256" key="2">
    <source>
        <dbReference type="SAM" id="MobiDB-lite"/>
    </source>
</evidence>
<dbReference type="SUPFAM" id="SSF57756">
    <property type="entry name" value="Retrovirus zinc finger-like domains"/>
    <property type="match status" value="1"/>
</dbReference>
<proteinExistence type="predicted"/>
<keyword evidence="1" id="KW-0863">Zinc-finger</keyword>
<feature type="compositionally biased region" description="Basic residues" evidence="2">
    <location>
        <begin position="1"/>
        <end position="25"/>
    </location>
</feature>